<comment type="caution">
    <text evidence="1">The sequence shown here is derived from an EMBL/GenBank/DDBJ whole genome shotgun (WGS) entry which is preliminary data.</text>
</comment>
<dbReference type="Proteomes" id="UP000004079">
    <property type="component" value="Unassembled WGS sequence"/>
</dbReference>
<dbReference type="EMBL" id="ACUZ02000058">
    <property type="protein sequence ID" value="EFB30607.1"/>
    <property type="molecule type" value="Genomic_DNA"/>
</dbReference>
<reference evidence="1 2" key="1">
    <citation type="submission" date="2009-11" db="EMBL/GenBank/DDBJ databases">
        <authorList>
            <person name="Weinstock G."/>
            <person name="Sodergren E."/>
            <person name="Clifton S."/>
            <person name="Fulton L."/>
            <person name="Fulton B."/>
            <person name="Courtney L."/>
            <person name="Fronick C."/>
            <person name="Harrison M."/>
            <person name="Strong C."/>
            <person name="Farmer C."/>
            <person name="Delahaunty K."/>
            <person name="Markovic C."/>
            <person name="Hall O."/>
            <person name="Minx P."/>
            <person name="Tomlinson C."/>
            <person name="Mitreva M."/>
            <person name="Nelson J."/>
            <person name="Hou S."/>
            <person name="Wollam A."/>
            <person name="Pepin K.H."/>
            <person name="Johnson M."/>
            <person name="Bhonagiri V."/>
            <person name="Nash W.E."/>
            <person name="Warren W."/>
            <person name="Chinwalla A."/>
            <person name="Mardis E.R."/>
            <person name="Wilson R.K."/>
        </authorList>
    </citation>
    <scope>NUCLEOTIDE SEQUENCE [LARGE SCALE GENOMIC DNA]</scope>
    <source>
        <strain evidence="1 2">F0302</strain>
    </source>
</reference>
<protein>
    <submittedName>
        <fullName evidence="1">Uncharacterized protein</fullName>
    </submittedName>
</protein>
<proteinExistence type="predicted"/>
<dbReference type="STRING" id="649760.HMPREF0971_03187"/>
<accession>D1QVZ4</accession>
<organism evidence="1 2">
    <name type="scientific">Segatella oris F0302</name>
    <dbReference type="NCBI Taxonomy" id="649760"/>
    <lineage>
        <taxon>Bacteria</taxon>
        <taxon>Pseudomonadati</taxon>
        <taxon>Bacteroidota</taxon>
        <taxon>Bacteroidia</taxon>
        <taxon>Bacteroidales</taxon>
        <taxon>Prevotellaceae</taxon>
        <taxon>Segatella</taxon>
    </lineage>
</organism>
<dbReference type="AlphaFoldDB" id="D1QVZ4"/>
<evidence type="ECO:0000313" key="2">
    <source>
        <dbReference type="Proteomes" id="UP000004079"/>
    </source>
</evidence>
<sequence length="45" mass="5338">MMQHYFYLHKVCYLLIFPTERCNLHGDKPGKVIFLLMNAQPRASI</sequence>
<name>D1QVZ4_9BACT</name>
<gene>
    <name evidence="1" type="ORF">HMPREF0971_03187</name>
</gene>
<evidence type="ECO:0000313" key="1">
    <source>
        <dbReference type="EMBL" id="EFB30607.1"/>
    </source>
</evidence>
<dbReference type="HOGENOM" id="CLU_3203594_0_0_10"/>